<keyword evidence="4 6" id="KW-0067">ATP-binding</keyword>
<gene>
    <name evidence="6" type="ORF">COB11_07235</name>
</gene>
<evidence type="ECO:0000259" key="5">
    <source>
        <dbReference type="PROSITE" id="PS50893"/>
    </source>
</evidence>
<dbReference type="AlphaFoldDB" id="A0A2A4YDW2"/>
<dbReference type="GO" id="GO:0005886">
    <property type="term" value="C:plasma membrane"/>
    <property type="evidence" value="ECO:0007669"/>
    <property type="project" value="TreeGrafter"/>
</dbReference>
<dbReference type="PANTHER" id="PTHR24220:SF689">
    <property type="entry name" value="LIPOPROTEIN-RELEASING SYSTEM ATP-BINDING PROTEIN LOLD"/>
    <property type="match status" value="1"/>
</dbReference>
<name>A0A2A4YDW2_UNCAE</name>
<keyword evidence="3" id="KW-0547">Nucleotide-binding</keyword>
<proteinExistence type="inferred from homology"/>
<dbReference type="SMART" id="SM00382">
    <property type="entry name" value="AAA"/>
    <property type="match status" value="1"/>
</dbReference>
<keyword evidence="2" id="KW-0813">Transport</keyword>
<dbReference type="Gene3D" id="3.40.50.300">
    <property type="entry name" value="P-loop containing nucleotide triphosphate hydrolases"/>
    <property type="match status" value="1"/>
</dbReference>
<dbReference type="InterPro" id="IPR017911">
    <property type="entry name" value="MacB-like_ATP-bd"/>
</dbReference>
<dbReference type="CDD" id="cd03255">
    <property type="entry name" value="ABC_MJ0796_LolCDE_FtsE"/>
    <property type="match status" value="1"/>
</dbReference>
<dbReference type="EMBL" id="NVUU01000100">
    <property type="protein sequence ID" value="PCI92497.1"/>
    <property type="molecule type" value="Genomic_DNA"/>
</dbReference>
<dbReference type="InterPro" id="IPR003439">
    <property type="entry name" value="ABC_transporter-like_ATP-bd"/>
</dbReference>
<accession>A0A2A4YDW2</accession>
<comment type="similarity">
    <text evidence="1">Belongs to the ABC transporter superfamily.</text>
</comment>
<dbReference type="InterPro" id="IPR027417">
    <property type="entry name" value="P-loop_NTPase"/>
</dbReference>
<reference evidence="7" key="1">
    <citation type="submission" date="2017-08" db="EMBL/GenBank/DDBJ databases">
        <title>A dynamic microbial community with high functional redundancy inhabits the cold, oxic subseafloor aquifer.</title>
        <authorList>
            <person name="Tully B.J."/>
            <person name="Wheat C.G."/>
            <person name="Glazer B.T."/>
            <person name="Huber J.A."/>
        </authorList>
    </citation>
    <scope>NUCLEOTIDE SEQUENCE [LARGE SCALE GENOMIC DNA]</scope>
</reference>
<dbReference type="GO" id="GO:0022857">
    <property type="term" value="F:transmembrane transporter activity"/>
    <property type="evidence" value="ECO:0007669"/>
    <property type="project" value="TreeGrafter"/>
</dbReference>
<evidence type="ECO:0000256" key="2">
    <source>
        <dbReference type="ARBA" id="ARBA00022448"/>
    </source>
</evidence>
<protein>
    <submittedName>
        <fullName evidence="6">ABC transporter ATP-binding protein</fullName>
    </submittedName>
</protein>
<organism evidence="6 7">
    <name type="scientific">Aerophobetes bacterium</name>
    <dbReference type="NCBI Taxonomy" id="2030807"/>
    <lineage>
        <taxon>Bacteria</taxon>
        <taxon>Candidatus Aerophobota</taxon>
    </lineage>
</organism>
<evidence type="ECO:0000313" key="7">
    <source>
        <dbReference type="Proteomes" id="UP000217838"/>
    </source>
</evidence>
<dbReference type="PANTHER" id="PTHR24220">
    <property type="entry name" value="IMPORT ATP-BINDING PROTEIN"/>
    <property type="match status" value="1"/>
</dbReference>
<dbReference type="Pfam" id="PF00005">
    <property type="entry name" value="ABC_tran"/>
    <property type="match status" value="1"/>
</dbReference>
<evidence type="ECO:0000313" key="6">
    <source>
        <dbReference type="EMBL" id="PCI92497.1"/>
    </source>
</evidence>
<dbReference type="PROSITE" id="PS50893">
    <property type="entry name" value="ABC_TRANSPORTER_2"/>
    <property type="match status" value="1"/>
</dbReference>
<dbReference type="Proteomes" id="UP000217838">
    <property type="component" value="Unassembled WGS sequence"/>
</dbReference>
<dbReference type="GO" id="GO:0005524">
    <property type="term" value="F:ATP binding"/>
    <property type="evidence" value="ECO:0007669"/>
    <property type="project" value="UniProtKB-KW"/>
</dbReference>
<evidence type="ECO:0000256" key="1">
    <source>
        <dbReference type="ARBA" id="ARBA00005417"/>
    </source>
</evidence>
<sequence length="227" mass="25035">MKKEQLLIASHISKDYNSPQKVTVLEDVSLKVHRGETIAILGPSGVGKSTLLNILGTLETETSGTLSILGNPSPFKNAAKIRSESIGFIFQSYHLLNEYTTLENVLMPAMIARKPTHKNSESYKRALMLLEKVGISHRKNHFAKLLSGGEKQRVAIARALCNNPDIILADEPSGNLDEHNSSIIHNMLVDCAKTLNKALILVTHNQELASLCDIRYLLREGKLESLS</sequence>
<evidence type="ECO:0000256" key="4">
    <source>
        <dbReference type="ARBA" id="ARBA00022840"/>
    </source>
</evidence>
<dbReference type="InterPro" id="IPR015854">
    <property type="entry name" value="ABC_transpr_LolD-like"/>
</dbReference>
<feature type="domain" description="ABC transporter" evidence="5">
    <location>
        <begin position="7"/>
        <end position="226"/>
    </location>
</feature>
<dbReference type="InterPro" id="IPR003593">
    <property type="entry name" value="AAA+_ATPase"/>
</dbReference>
<dbReference type="SUPFAM" id="SSF52540">
    <property type="entry name" value="P-loop containing nucleoside triphosphate hydrolases"/>
    <property type="match status" value="1"/>
</dbReference>
<dbReference type="PROSITE" id="PS00211">
    <property type="entry name" value="ABC_TRANSPORTER_1"/>
    <property type="match status" value="1"/>
</dbReference>
<comment type="caution">
    <text evidence="6">The sequence shown here is derived from an EMBL/GenBank/DDBJ whole genome shotgun (WGS) entry which is preliminary data.</text>
</comment>
<dbReference type="GO" id="GO:0016887">
    <property type="term" value="F:ATP hydrolysis activity"/>
    <property type="evidence" value="ECO:0007669"/>
    <property type="project" value="InterPro"/>
</dbReference>
<evidence type="ECO:0000256" key="3">
    <source>
        <dbReference type="ARBA" id="ARBA00022741"/>
    </source>
</evidence>
<dbReference type="InterPro" id="IPR017871">
    <property type="entry name" value="ABC_transporter-like_CS"/>
</dbReference>